<dbReference type="NCBIfam" id="NF003075">
    <property type="entry name" value="PRK03996.1"/>
    <property type="match status" value="1"/>
</dbReference>
<dbReference type="CDD" id="cd03755">
    <property type="entry name" value="proteasome_alpha_type_7"/>
    <property type="match status" value="1"/>
</dbReference>
<dbReference type="PROSITE" id="PS00388">
    <property type="entry name" value="PROTEASOME_ALPHA_1"/>
    <property type="match status" value="1"/>
</dbReference>
<protein>
    <recommendedName>
        <fullName evidence="4">Proteasome subunit alpha type</fullName>
    </recommendedName>
</protein>
<dbReference type="GO" id="GO:0005737">
    <property type="term" value="C:cytoplasm"/>
    <property type="evidence" value="ECO:0007669"/>
    <property type="project" value="UniProtKB-SubCell"/>
</dbReference>
<evidence type="ECO:0000313" key="7">
    <source>
        <dbReference type="Proteomes" id="UP000827284"/>
    </source>
</evidence>
<feature type="domain" description="Proteasome alpha-type subunits" evidence="5">
    <location>
        <begin position="5"/>
        <end position="27"/>
    </location>
</feature>
<sequence>MAGSYDRALTVFSPDGHLFQVDYALEAVRKGSCAVGVRGKDYVVLGVEKKSVLKLQDDRTVKKICMLDEHVCLAFAGLSADARVLVNKARIECQSHRLTVEDSVSIEYITRYIAGVQQKYTQSGGVRPFGISTLIMGFDSDKVPKLYQTDPSGVYSAWKANAIGRSSKTVREFLEKNYKEDMTKEDTIKLAIKSLLEVVQTGAKNIEIALMGPDAVIQRLELSEVEKVVAEIEAENEKEKEKAKPASAQQ</sequence>
<dbReference type="OrthoDB" id="431557at2759"/>
<comment type="subcellular location">
    <subcellularLocation>
        <location evidence="4">Cytoplasm</location>
    </subcellularLocation>
    <subcellularLocation>
        <location evidence="4">Nucleus</location>
    </subcellularLocation>
</comment>
<evidence type="ECO:0000256" key="2">
    <source>
        <dbReference type="ARBA" id="ARBA00022942"/>
    </source>
</evidence>
<dbReference type="PROSITE" id="PS51475">
    <property type="entry name" value="PROTEASOME_ALPHA_2"/>
    <property type="match status" value="1"/>
</dbReference>
<dbReference type="PANTHER" id="PTHR11599">
    <property type="entry name" value="PROTEASOME SUBUNIT ALPHA/BETA"/>
    <property type="match status" value="1"/>
</dbReference>
<gene>
    <name evidence="6" type="ORF">EMPS_01493</name>
</gene>
<evidence type="ECO:0000256" key="4">
    <source>
        <dbReference type="RuleBase" id="RU000551"/>
    </source>
</evidence>
<keyword evidence="1 4" id="KW-0963">Cytoplasm</keyword>
<dbReference type="GO" id="GO:0006511">
    <property type="term" value="P:ubiquitin-dependent protein catabolic process"/>
    <property type="evidence" value="ECO:0007669"/>
    <property type="project" value="InterPro"/>
</dbReference>
<evidence type="ECO:0000256" key="3">
    <source>
        <dbReference type="PROSITE-ProRule" id="PRU00808"/>
    </source>
</evidence>
<keyword evidence="7" id="KW-1185">Reference proteome</keyword>
<organism evidence="6 7">
    <name type="scientific">Entomortierella parvispora</name>
    <dbReference type="NCBI Taxonomy" id="205924"/>
    <lineage>
        <taxon>Eukaryota</taxon>
        <taxon>Fungi</taxon>
        <taxon>Fungi incertae sedis</taxon>
        <taxon>Mucoromycota</taxon>
        <taxon>Mortierellomycotina</taxon>
        <taxon>Mortierellomycetes</taxon>
        <taxon>Mortierellales</taxon>
        <taxon>Mortierellaceae</taxon>
        <taxon>Entomortierella</taxon>
    </lineage>
</organism>
<dbReference type="Pfam" id="PF00227">
    <property type="entry name" value="Proteasome"/>
    <property type="match status" value="1"/>
</dbReference>
<dbReference type="SUPFAM" id="SSF56235">
    <property type="entry name" value="N-terminal nucleophile aminohydrolases (Ntn hydrolases)"/>
    <property type="match status" value="1"/>
</dbReference>
<dbReference type="Gene3D" id="3.60.20.10">
    <property type="entry name" value="Glutamine Phosphoribosylpyrophosphate, subunit 1, domain 1"/>
    <property type="match status" value="1"/>
</dbReference>
<evidence type="ECO:0000256" key="1">
    <source>
        <dbReference type="ARBA" id="ARBA00022490"/>
    </source>
</evidence>
<proteinExistence type="inferred from homology"/>
<evidence type="ECO:0000313" key="6">
    <source>
        <dbReference type="EMBL" id="GJJ69147.1"/>
    </source>
</evidence>
<dbReference type="AlphaFoldDB" id="A0A9P3H341"/>
<dbReference type="FunFam" id="3.60.20.10:FF:000004">
    <property type="entry name" value="Proteasome subunit alpha type-4"/>
    <property type="match status" value="1"/>
</dbReference>
<comment type="caution">
    <text evidence="6">The sequence shown here is derived from an EMBL/GenBank/DDBJ whole genome shotgun (WGS) entry which is preliminary data.</text>
</comment>
<dbReference type="GO" id="GO:0019773">
    <property type="term" value="C:proteasome core complex, alpha-subunit complex"/>
    <property type="evidence" value="ECO:0007669"/>
    <property type="project" value="UniProtKB-UniRule"/>
</dbReference>
<comment type="subunit">
    <text evidence="4">The 26S proteasome consists of a 20S proteasome core and two 19S regulatory subunits.</text>
</comment>
<dbReference type="Proteomes" id="UP000827284">
    <property type="component" value="Unassembled WGS sequence"/>
</dbReference>
<dbReference type="InterPro" id="IPR023332">
    <property type="entry name" value="Proteasome_alpha-type"/>
</dbReference>
<name>A0A9P3H341_9FUNG</name>
<dbReference type="EMBL" id="BQFW01000002">
    <property type="protein sequence ID" value="GJJ69147.1"/>
    <property type="molecule type" value="Genomic_DNA"/>
</dbReference>
<dbReference type="InterPro" id="IPR001353">
    <property type="entry name" value="Proteasome_sua/b"/>
</dbReference>
<dbReference type="Pfam" id="PF10584">
    <property type="entry name" value="Proteasome_A_N"/>
    <property type="match status" value="1"/>
</dbReference>
<comment type="similarity">
    <text evidence="3 4">Belongs to the peptidase T1A family.</text>
</comment>
<dbReference type="InterPro" id="IPR050115">
    <property type="entry name" value="Proteasome_alpha"/>
</dbReference>
<accession>A0A9P3H341</accession>
<dbReference type="InterPro" id="IPR029055">
    <property type="entry name" value="Ntn_hydrolases_N"/>
</dbReference>
<dbReference type="SMART" id="SM00948">
    <property type="entry name" value="Proteasome_A_N"/>
    <property type="match status" value="1"/>
</dbReference>
<reference evidence="6" key="2">
    <citation type="journal article" date="2022" name="Microbiol. Resour. Announc.">
        <title>Whole-Genome Sequence of Entomortierella parvispora E1425, a Mucoromycotan Fungus Associated with Burkholderiaceae-Related Endosymbiotic Bacteria.</title>
        <authorList>
            <person name="Herlambang A."/>
            <person name="Guo Y."/>
            <person name="Takashima Y."/>
            <person name="Narisawa K."/>
            <person name="Ohta H."/>
            <person name="Nishizawa T."/>
        </authorList>
    </citation>
    <scope>NUCLEOTIDE SEQUENCE</scope>
    <source>
        <strain evidence="6">E1425</strain>
    </source>
</reference>
<keyword evidence="4" id="KW-0539">Nucleus</keyword>
<evidence type="ECO:0000259" key="5">
    <source>
        <dbReference type="PROSITE" id="PS00388"/>
    </source>
</evidence>
<dbReference type="InterPro" id="IPR000426">
    <property type="entry name" value="Proteasome_asu_N"/>
</dbReference>
<dbReference type="GO" id="GO:0005634">
    <property type="term" value="C:nucleus"/>
    <property type="evidence" value="ECO:0007669"/>
    <property type="project" value="UniProtKB-SubCell"/>
</dbReference>
<keyword evidence="2 3" id="KW-0647">Proteasome</keyword>
<reference evidence="6" key="1">
    <citation type="submission" date="2021-11" db="EMBL/GenBank/DDBJ databases">
        <authorList>
            <person name="Herlambang A."/>
            <person name="Guo Y."/>
            <person name="Takashima Y."/>
            <person name="Nishizawa T."/>
        </authorList>
    </citation>
    <scope>NUCLEOTIDE SEQUENCE</scope>
    <source>
        <strain evidence="6">E1425</strain>
    </source>
</reference>